<evidence type="ECO:0000313" key="2">
    <source>
        <dbReference type="Proteomes" id="UP001642540"/>
    </source>
</evidence>
<sequence>MSFWTRLLHMECWTCTYPTCKFVKKIDSSYHTSQDCITVCACRLVSMEWNNLISALFRAIFDVIRYPHAKKVQMQTESTFEVLRKVTNGLLTNYRSFALQQVQQVLELAEYANDTETSKCQDTPNWRPKVVSRLE</sequence>
<dbReference type="EMBL" id="CAXLJM020000051">
    <property type="protein sequence ID" value="CAL8115968.1"/>
    <property type="molecule type" value="Genomic_DNA"/>
</dbReference>
<organism evidence="1 2">
    <name type="scientific">Orchesella dallaii</name>
    <dbReference type="NCBI Taxonomy" id="48710"/>
    <lineage>
        <taxon>Eukaryota</taxon>
        <taxon>Metazoa</taxon>
        <taxon>Ecdysozoa</taxon>
        <taxon>Arthropoda</taxon>
        <taxon>Hexapoda</taxon>
        <taxon>Collembola</taxon>
        <taxon>Entomobryomorpha</taxon>
        <taxon>Entomobryoidea</taxon>
        <taxon>Orchesellidae</taxon>
        <taxon>Orchesellinae</taxon>
        <taxon>Orchesella</taxon>
    </lineage>
</organism>
<gene>
    <name evidence="1" type="ORF">ODALV1_LOCUS17096</name>
</gene>
<accession>A0ABP1R1F5</accession>
<keyword evidence="2" id="KW-1185">Reference proteome</keyword>
<protein>
    <submittedName>
        <fullName evidence="1">Uncharacterized protein</fullName>
    </submittedName>
</protein>
<dbReference type="Proteomes" id="UP001642540">
    <property type="component" value="Unassembled WGS sequence"/>
</dbReference>
<proteinExistence type="predicted"/>
<reference evidence="1 2" key="1">
    <citation type="submission" date="2024-08" db="EMBL/GenBank/DDBJ databases">
        <authorList>
            <person name="Cucini C."/>
            <person name="Frati F."/>
        </authorList>
    </citation>
    <scope>NUCLEOTIDE SEQUENCE [LARGE SCALE GENOMIC DNA]</scope>
</reference>
<evidence type="ECO:0000313" key="1">
    <source>
        <dbReference type="EMBL" id="CAL8115968.1"/>
    </source>
</evidence>
<comment type="caution">
    <text evidence="1">The sequence shown here is derived from an EMBL/GenBank/DDBJ whole genome shotgun (WGS) entry which is preliminary data.</text>
</comment>
<name>A0ABP1R1F5_9HEXA</name>